<evidence type="ECO:0000313" key="2">
    <source>
        <dbReference type="Proteomes" id="UP000014974"/>
    </source>
</evidence>
<dbReference type="Proteomes" id="UP000014974">
    <property type="component" value="Unassembled WGS sequence"/>
</dbReference>
<name>S7VD08_9BACT</name>
<dbReference type="STRING" id="641524.ADICYQ_3481"/>
<comment type="caution">
    <text evidence="1">The sequence shown here is derived from an EMBL/GenBank/DDBJ whole genome shotgun (WGS) entry which is preliminary data.</text>
</comment>
<protein>
    <submittedName>
        <fullName evidence="1">Uncharacterized protein</fullName>
    </submittedName>
</protein>
<gene>
    <name evidence="1" type="ORF">ADICYQ_3481</name>
</gene>
<organism evidence="1 2">
    <name type="scientific">Cyclobacterium qasimii M12-11B</name>
    <dbReference type="NCBI Taxonomy" id="641524"/>
    <lineage>
        <taxon>Bacteria</taxon>
        <taxon>Pseudomonadati</taxon>
        <taxon>Bacteroidota</taxon>
        <taxon>Cytophagia</taxon>
        <taxon>Cytophagales</taxon>
        <taxon>Cyclobacteriaceae</taxon>
        <taxon>Cyclobacterium</taxon>
    </lineage>
</organism>
<accession>S7VD08</accession>
<dbReference type="AlphaFoldDB" id="S7VD08"/>
<proteinExistence type="predicted"/>
<dbReference type="EMBL" id="ATNM01000123">
    <property type="protein sequence ID" value="EPR67457.1"/>
    <property type="molecule type" value="Genomic_DNA"/>
</dbReference>
<reference evidence="1 2" key="1">
    <citation type="journal article" date="2013" name="Genome Announc.">
        <title>Draft Genome Sequence of Cyclobacterium qasimii Strain M12-11BT, Isolated from Arctic Marine Sediment.</title>
        <authorList>
            <person name="Shivaji S."/>
            <person name="Ara S."/>
            <person name="Singh A."/>
            <person name="Kumar Pinnaka A."/>
        </authorList>
    </citation>
    <scope>NUCLEOTIDE SEQUENCE [LARGE SCALE GENOMIC DNA]</scope>
    <source>
        <strain evidence="1 2">M12-11B</strain>
    </source>
</reference>
<evidence type="ECO:0000313" key="1">
    <source>
        <dbReference type="EMBL" id="EPR67457.1"/>
    </source>
</evidence>
<sequence>MQLVYHLHKTLFGFQLSLLFLKLDYKIDSQFTVLAFCRK</sequence>